<keyword evidence="3" id="KW-1185">Reference proteome</keyword>
<evidence type="ECO:0000313" key="2">
    <source>
        <dbReference type="EMBL" id="KJL24383.1"/>
    </source>
</evidence>
<dbReference type="RefSeq" id="WP_045253151.1">
    <property type="nucleotide sequence ID" value="NZ_CAKKLS010000007.1"/>
</dbReference>
<dbReference type="AlphaFoldDB" id="A0A0F0KU41"/>
<keyword evidence="2" id="KW-0808">Transferase</keyword>
<sequence>MTEAIDVDLAGRRLRVGLDVGGTKIDAVAVTPEGDVVARLRRPTGWGAEAVVDTIASTVTALAGEAGIDAAAVSSVGIGIPGLVDVTTGRVLHAVNLGVESLDLADRVADRLRVPVHVENDVKAAALGAAAMREIDGSMAFLNLGTGVAAGIVVDGVIWRGSRGTAGEVGHLSVDPNGRLCSCGQRGCIETLCGGGALARAWAVPGALPVLDILDAAERGDVGARALRADLFNGAAAAVRALVLSADVERVIIGGGLTALGDRLLSGIRTALQAGAEASSFMRSLHLDDRIELLPAGSPAAAFGAALVGAATPLKEIVTHG</sequence>
<gene>
    <name evidence="2" type="primary">nanK</name>
    <name evidence="2" type="ORF">RN50_00732</name>
</gene>
<comment type="caution">
    <text evidence="2">The sequence shown here is derived from an EMBL/GenBank/DDBJ whole genome shotgun (WGS) entry which is preliminary data.</text>
</comment>
<accession>A0A0F0KU41</accession>
<comment type="similarity">
    <text evidence="1">Belongs to the ROK (NagC/XylR) family.</text>
</comment>
<dbReference type="InterPro" id="IPR043129">
    <property type="entry name" value="ATPase_NBD"/>
</dbReference>
<proteinExistence type="inferred from homology"/>
<dbReference type="PANTHER" id="PTHR18964">
    <property type="entry name" value="ROK (REPRESSOR, ORF, KINASE) FAMILY"/>
    <property type="match status" value="1"/>
</dbReference>
<dbReference type="InterPro" id="IPR000600">
    <property type="entry name" value="ROK"/>
</dbReference>
<dbReference type="GeneID" id="94443683"/>
<keyword evidence="2" id="KW-0418">Kinase</keyword>
<name>A0A0F0KU41_9MICO</name>
<dbReference type="EMBL" id="JYIU01000032">
    <property type="protein sequence ID" value="KJL24383.1"/>
    <property type="molecule type" value="Genomic_DNA"/>
</dbReference>
<dbReference type="Proteomes" id="UP000033572">
    <property type="component" value="Unassembled WGS sequence"/>
</dbReference>
<dbReference type="SUPFAM" id="SSF53067">
    <property type="entry name" value="Actin-like ATPase domain"/>
    <property type="match status" value="1"/>
</dbReference>
<protein>
    <submittedName>
        <fullName evidence="2">N-acetylmannosamine kinase</fullName>
        <ecNumber evidence="2">2.7.1.60</ecNumber>
    </submittedName>
</protein>
<dbReference type="Gene3D" id="3.30.420.40">
    <property type="match status" value="2"/>
</dbReference>
<dbReference type="PANTHER" id="PTHR18964:SF173">
    <property type="entry name" value="GLUCOKINASE"/>
    <property type="match status" value="1"/>
</dbReference>
<organism evidence="2 3">
    <name type="scientific">Microbacterium foliorum</name>
    <dbReference type="NCBI Taxonomy" id="104336"/>
    <lineage>
        <taxon>Bacteria</taxon>
        <taxon>Bacillati</taxon>
        <taxon>Actinomycetota</taxon>
        <taxon>Actinomycetes</taxon>
        <taxon>Micrococcales</taxon>
        <taxon>Microbacteriaceae</taxon>
        <taxon>Microbacterium</taxon>
    </lineage>
</organism>
<evidence type="ECO:0000313" key="3">
    <source>
        <dbReference type="Proteomes" id="UP000033572"/>
    </source>
</evidence>
<dbReference type="GO" id="GO:0009384">
    <property type="term" value="F:N-acylmannosamine kinase activity"/>
    <property type="evidence" value="ECO:0007669"/>
    <property type="project" value="UniProtKB-EC"/>
</dbReference>
<evidence type="ECO:0000256" key="1">
    <source>
        <dbReference type="ARBA" id="ARBA00006479"/>
    </source>
</evidence>
<dbReference type="EC" id="2.7.1.60" evidence="2"/>
<dbReference type="KEGG" id="mfol:DXT68_04720"/>
<reference evidence="2 3" key="1">
    <citation type="submission" date="2015-02" db="EMBL/GenBank/DDBJ databases">
        <title>Draft genome sequences of ten Microbacterium spp. with emphasis on heavy metal contaminated environments.</title>
        <authorList>
            <person name="Corretto E."/>
        </authorList>
    </citation>
    <scope>NUCLEOTIDE SEQUENCE [LARGE SCALE GENOMIC DNA]</scope>
    <source>
        <strain evidence="2 3">DSM 12966</strain>
    </source>
</reference>
<dbReference type="PATRIC" id="fig|104336.4.peg.754"/>
<dbReference type="Pfam" id="PF00480">
    <property type="entry name" value="ROK"/>
    <property type="match status" value="1"/>
</dbReference>